<dbReference type="STRING" id="197479.BFW38_02570"/>
<dbReference type="OrthoDB" id="9797551at2"/>
<accession>A0A1E2V6W8</accession>
<sequence length="83" mass="9190">MNSTPVIPEADQSLDVCGLHCPMPLLKAKLALNAMRAGAVLHVCATDAGSWDDFAAYITLSPHQMLHREARTEQFHYWIRKGA</sequence>
<dbReference type="Pfam" id="PF01206">
    <property type="entry name" value="TusA"/>
    <property type="match status" value="1"/>
</dbReference>
<dbReference type="SUPFAM" id="SSF64307">
    <property type="entry name" value="SirA-like"/>
    <property type="match status" value="1"/>
</dbReference>
<evidence type="ECO:0000313" key="3">
    <source>
        <dbReference type="EMBL" id="ODC02596.1"/>
    </source>
</evidence>
<dbReference type="Proteomes" id="UP000094291">
    <property type="component" value="Unassembled WGS sequence"/>
</dbReference>
<proteinExistence type="inferred from homology"/>
<protein>
    <recommendedName>
        <fullName evidence="2">UPF0033 domain-containing protein</fullName>
    </recommendedName>
</protein>
<dbReference type="AlphaFoldDB" id="A0A1E2V6W8"/>
<evidence type="ECO:0000259" key="2">
    <source>
        <dbReference type="PROSITE" id="PS01148"/>
    </source>
</evidence>
<dbReference type="EMBL" id="MDTQ01000001">
    <property type="protein sequence ID" value="ODC02596.1"/>
    <property type="molecule type" value="Genomic_DNA"/>
</dbReference>
<keyword evidence="4" id="KW-1185">Reference proteome</keyword>
<dbReference type="PANTHER" id="PTHR33279:SF2">
    <property type="entry name" value="SULFUR CARRIER PROTEIN TUSA"/>
    <property type="match status" value="1"/>
</dbReference>
<evidence type="ECO:0000256" key="1">
    <source>
        <dbReference type="ARBA" id="ARBA00008984"/>
    </source>
</evidence>
<name>A0A1E2V6W8_9GAMM</name>
<reference evidence="3 4" key="1">
    <citation type="submission" date="2016-08" db="EMBL/GenBank/DDBJ databases">
        <authorList>
            <person name="Seilhamer J.J."/>
        </authorList>
    </citation>
    <scope>NUCLEOTIDE SEQUENCE [LARGE SCALE GENOMIC DNA]</scope>
    <source>
        <strain evidence="3 4">PH27A</strain>
    </source>
</reference>
<feature type="domain" description="UPF0033" evidence="2">
    <location>
        <begin position="14"/>
        <end position="38"/>
    </location>
</feature>
<dbReference type="Gene3D" id="3.30.110.40">
    <property type="entry name" value="TusA-like domain"/>
    <property type="match status" value="1"/>
</dbReference>
<dbReference type="InterPro" id="IPR001455">
    <property type="entry name" value="TusA-like"/>
</dbReference>
<evidence type="ECO:0000313" key="4">
    <source>
        <dbReference type="Proteomes" id="UP000094291"/>
    </source>
</evidence>
<dbReference type="InterPro" id="IPR036868">
    <property type="entry name" value="TusA-like_sf"/>
</dbReference>
<dbReference type="CDD" id="cd00291">
    <property type="entry name" value="SirA_YedF_YeeD"/>
    <property type="match status" value="1"/>
</dbReference>
<dbReference type="RefSeq" id="WP_068996981.1">
    <property type="nucleotide sequence ID" value="NZ_MDTQ01000001.1"/>
</dbReference>
<comment type="similarity">
    <text evidence="1">Belongs to the sulfur carrier protein TusA family.</text>
</comment>
<dbReference type="PANTHER" id="PTHR33279">
    <property type="entry name" value="SULFUR CARRIER PROTEIN YEDF-RELATED"/>
    <property type="match status" value="1"/>
</dbReference>
<gene>
    <name evidence="3" type="ORF">BFW38_02570</name>
</gene>
<organism evidence="3 4">
    <name type="scientific">Terasakiispira papahanaumokuakeensis</name>
    <dbReference type="NCBI Taxonomy" id="197479"/>
    <lineage>
        <taxon>Bacteria</taxon>
        <taxon>Pseudomonadati</taxon>
        <taxon>Pseudomonadota</taxon>
        <taxon>Gammaproteobacteria</taxon>
        <taxon>Oceanospirillales</taxon>
        <taxon>Terasakiispira</taxon>
    </lineage>
</organism>
<comment type="caution">
    <text evidence="3">The sequence shown here is derived from an EMBL/GenBank/DDBJ whole genome shotgun (WGS) entry which is preliminary data.</text>
</comment>
<dbReference type="PROSITE" id="PS01148">
    <property type="entry name" value="UPF0033"/>
    <property type="match status" value="1"/>
</dbReference>